<sequence length="119" mass="13480">MSDKKPLRVLLCMGVNQNFFDATPAEQKEVWIATLAMYKSLTSLPGVKVLGNFDDDRIQVGASTEAPWTTYFLCDFPDYDTVVAACNLWRTTPVGDGTYKFWKYAKVEARIGRELEFPV</sequence>
<comment type="caution">
    <text evidence="1">The sequence shown here is derived from an EMBL/GenBank/DDBJ whole genome shotgun (WGS) entry which is preliminary data.</text>
</comment>
<proteinExistence type="predicted"/>
<evidence type="ECO:0000313" key="2">
    <source>
        <dbReference type="Proteomes" id="UP000023268"/>
    </source>
</evidence>
<protein>
    <submittedName>
        <fullName evidence="1">IacB protein</fullName>
    </submittedName>
</protein>
<gene>
    <name evidence="1" type="ORF">AZ34_00235</name>
</gene>
<accession>A0A016XC32</accession>
<evidence type="ECO:0000313" key="1">
    <source>
        <dbReference type="EMBL" id="EYC49649.1"/>
    </source>
</evidence>
<dbReference type="RefSeq" id="WP_035603478.1">
    <property type="nucleotide sequence ID" value="NZ_JEMG01000001.1"/>
</dbReference>
<organism evidence="1 2">
    <name type="scientific">Hylemonella gracilis str. Niagara R</name>
    <dbReference type="NCBI Taxonomy" id="1458275"/>
    <lineage>
        <taxon>Bacteria</taxon>
        <taxon>Pseudomonadati</taxon>
        <taxon>Pseudomonadota</taxon>
        <taxon>Betaproteobacteria</taxon>
        <taxon>Burkholderiales</taxon>
        <taxon>Comamonadaceae</taxon>
        <taxon>Hylemonella</taxon>
    </lineage>
</organism>
<dbReference type="Proteomes" id="UP000023268">
    <property type="component" value="Unassembled WGS sequence"/>
</dbReference>
<dbReference type="OrthoDB" id="7849477at2"/>
<dbReference type="eggNOG" id="ENOG5032S2Y">
    <property type="taxonomic scope" value="Bacteria"/>
</dbReference>
<dbReference type="AlphaFoldDB" id="A0A016XC32"/>
<reference evidence="1 2" key="1">
    <citation type="submission" date="2014-02" db="EMBL/GenBank/DDBJ databases">
        <title>Draft Genome of Hylemonella gracilis isolated from the Niagara River.</title>
        <authorList>
            <person name="Pawlowski D.R."/>
            <person name="Koudelka G.B."/>
        </authorList>
    </citation>
    <scope>NUCLEOTIDE SEQUENCE [LARGE SCALE GENOMIC DNA]</scope>
    <source>
        <strain evidence="1 2">Niagara R</strain>
    </source>
</reference>
<dbReference type="STRING" id="1458275.AZ34_00235"/>
<dbReference type="EMBL" id="JEMG01000001">
    <property type="protein sequence ID" value="EYC49649.1"/>
    <property type="molecule type" value="Genomic_DNA"/>
</dbReference>
<name>A0A016XC32_9BURK</name>